<evidence type="ECO:0000256" key="5">
    <source>
        <dbReference type="ARBA" id="ARBA00022989"/>
    </source>
</evidence>
<evidence type="ECO:0000256" key="3">
    <source>
        <dbReference type="ARBA" id="ARBA00022692"/>
    </source>
</evidence>
<comment type="similarity">
    <text evidence="2">Belongs to the CD200R family.</text>
</comment>
<dbReference type="AlphaFoldDB" id="A0A8C0CA34"/>
<dbReference type="InterPro" id="IPR013162">
    <property type="entry name" value="CD80_C2-set"/>
</dbReference>
<evidence type="ECO:0000256" key="4">
    <source>
        <dbReference type="ARBA" id="ARBA00022729"/>
    </source>
</evidence>
<name>A0A8C0CA34_BALMU</name>
<dbReference type="GO" id="GO:0009897">
    <property type="term" value="C:external side of plasma membrane"/>
    <property type="evidence" value="ECO:0007669"/>
    <property type="project" value="TreeGrafter"/>
</dbReference>
<dbReference type="Ensembl" id="ENSBMST00010002484.1">
    <property type="protein sequence ID" value="ENSBMSP00010002245.1"/>
    <property type="gene ID" value="ENSBMSG00010001713.1"/>
</dbReference>
<evidence type="ECO:0000259" key="10">
    <source>
        <dbReference type="PROSITE" id="PS50835"/>
    </source>
</evidence>
<dbReference type="InterPro" id="IPR040012">
    <property type="entry name" value="CD200R"/>
</dbReference>
<dbReference type="FunFam" id="2.60.40.10:FF:000584">
    <property type="entry name" value="Cell surface glycoprotein CD200 receptor 1"/>
    <property type="match status" value="1"/>
</dbReference>
<dbReference type="GO" id="GO:0038023">
    <property type="term" value="F:signaling receptor activity"/>
    <property type="evidence" value="ECO:0007669"/>
    <property type="project" value="InterPro"/>
</dbReference>
<sequence>MLCTWITSDLQLLLILTLFLVAVNTSLSVLVGTKAVLSCPPVLWTSMLLTTWEIVLRDKLPCFRAFRGDTNETKGGNCTDERITWASRLDENPALQIDPVAITHDGYYRCQMVTPDGNFHRGYHLQVLVPPEVTLVQTENGTAVCKAVAGKPAAQISWTPEGDCVTEQKRHWGNGTVTIQSTCHWEGRHVPNVSCSVFHLTGNRSLSIELDQG</sequence>
<reference evidence="11" key="1">
    <citation type="submission" date="2023-09" db="UniProtKB">
        <authorList>
            <consortium name="Ensembl"/>
        </authorList>
    </citation>
    <scope>IDENTIFICATION</scope>
</reference>
<proteinExistence type="inferred from homology"/>
<dbReference type="SUPFAM" id="SSF48726">
    <property type="entry name" value="Immunoglobulin"/>
    <property type="match status" value="2"/>
</dbReference>
<keyword evidence="7" id="KW-1015">Disulfide bond</keyword>
<evidence type="ECO:0000256" key="7">
    <source>
        <dbReference type="ARBA" id="ARBA00023157"/>
    </source>
</evidence>
<dbReference type="PANTHER" id="PTHR21462:SF2">
    <property type="entry name" value="CELL SURFACE GLYCOPROTEIN CD200 RECEPTOR 2"/>
    <property type="match status" value="1"/>
</dbReference>
<dbReference type="InterPro" id="IPR003599">
    <property type="entry name" value="Ig_sub"/>
</dbReference>
<comment type="subcellular location">
    <subcellularLocation>
        <location evidence="1">Membrane</location>
        <topology evidence="1">Single-pass type I membrane protein</topology>
    </subcellularLocation>
</comment>
<dbReference type="InterPro" id="IPR036179">
    <property type="entry name" value="Ig-like_dom_sf"/>
</dbReference>
<keyword evidence="5" id="KW-1133">Transmembrane helix</keyword>
<organism evidence="11">
    <name type="scientific">Balaenoptera musculus</name>
    <name type="common">Blue whale</name>
    <dbReference type="NCBI Taxonomy" id="9771"/>
    <lineage>
        <taxon>Eukaryota</taxon>
        <taxon>Metazoa</taxon>
        <taxon>Chordata</taxon>
        <taxon>Craniata</taxon>
        <taxon>Vertebrata</taxon>
        <taxon>Euteleostomi</taxon>
        <taxon>Mammalia</taxon>
        <taxon>Eutheria</taxon>
        <taxon>Laurasiatheria</taxon>
        <taxon>Artiodactyla</taxon>
        <taxon>Whippomorpha</taxon>
        <taxon>Cetacea</taxon>
        <taxon>Mysticeti</taxon>
        <taxon>Balaenopteridae</taxon>
        <taxon>Balaenoptera</taxon>
    </lineage>
</organism>
<feature type="domain" description="Ig-like" evidence="10">
    <location>
        <begin position="115"/>
        <end position="207"/>
    </location>
</feature>
<keyword evidence="9" id="KW-0325">Glycoprotein</keyword>
<accession>A0A8C0CA34</accession>
<evidence type="ECO:0000256" key="6">
    <source>
        <dbReference type="ARBA" id="ARBA00023136"/>
    </source>
</evidence>
<dbReference type="Pfam" id="PF07686">
    <property type="entry name" value="V-set"/>
    <property type="match status" value="1"/>
</dbReference>
<evidence type="ECO:0000313" key="11">
    <source>
        <dbReference type="Ensembl" id="ENSBMSP00010002245.1"/>
    </source>
</evidence>
<evidence type="ECO:0000256" key="9">
    <source>
        <dbReference type="ARBA" id="ARBA00023180"/>
    </source>
</evidence>
<dbReference type="SMART" id="SM00409">
    <property type="entry name" value="IG"/>
    <property type="match status" value="1"/>
</dbReference>
<dbReference type="InterPro" id="IPR013106">
    <property type="entry name" value="Ig_V-set"/>
</dbReference>
<dbReference type="PROSITE" id="PS50835">
    <property type="entry name" value="IG_LIKE"/>
    <property type="match status" value="1"/>
</dbReference>
<dbReference type="FunFam" id="2.60.40.10:FF:000769">
    <property type="entry name" value="Cell surface glycoprotein CD200 receptor 1"/>
    <property type="match status" value="1"/>
</dbReference>
<evidence type="ECO:0000256" key="2">
    <source>
        <dbReference type="ARBA" id="ARBA00008215"/>
    </source>
</evidence>
<protein>
    <recommendedName>
        <fullName evidence="10">Ig-like domain-containing protein</fullName>
    </recommendedName>
</protein>
<dbReference type="PANTHER" id="PTHR21462">
    <property type="entry name" value="CELL SURFACE GLYCOPROTEIN OX2 RECEPTOR PRECURSOR"/>
    <property type="match status" value="1"/>
</dbReference>
<dbReference type="GeneTree" id="ENSGT00390000014496"/>
<keyword evidence="3" id="KW-0812">Transmembrane</keyword>
<keyword evidence="4" id="KW-0732">Signal</keyword>
<dbReference type="Gene3D" id="2.60.40.10">
    <property type="entry name" value="Immunoglobulins"/>
    <property type="match status" value="2"/>
</dbReference>
<keyword evidence="8" id="KW-0675">Receptor</keyword>
<dbReference type="InterPro" id="IPR007110">
    <property type="entry name" value="Ig-like_dom"/>
</dbReference>
<dbReference type="Pfam" id="PF08205">
    <property type="entry name" value="C2-set_2"/>
    <property type="match status" value="1"/>
</dbReference>
<evidence type="ECO:0000256" key="8">
    <source>
        <dbReference type="ARBA" id="ARBA00023170"/>
    </source>
</evidence>
<keyword evidence="6" id="KW-0472">Membrane</keyword>
<dbReference type="OMA" id="CTAERIT"/>
<dbReference type="GO" id="GO:0150077">
    <property type="term" value="P:regulation of neuroinflammatory response"/>
    <property type="evidence" value="ECO:0007669"/>
    <property type="project" value="InterPro"/>
</dbReference>
<dbReference type="InterPro" id="IPR013783">
    <property type="entry name" value="Ig-like_fold"/>
</dbReference>
<evidence type="ECO:0000256" key="1">
    <source>
        <dbReference type="ARBA" id="ARBA00004479"/>
    </source>
</evidence>